<reference evidence="1 2" key="1">
    <citation type="submission" date="2017-06" db="EMBL/GenBank/DDBJ databases">
        <authorList>
            <person name="Kim H.J."/>
            <person name="Triplett B.A."/>
        </authorList>
    </citation>
    <scope>NUCLEOTIDE SEQUENCE [LARGE SCALE GENOMIC DNA]</scope>
</reference>
<dbReference type="RefSeq" id="YP_009612133.1">
    <property type="nucleotide sequence ID" value="NC_042013.1"/>
</dbReference>
<protein>
    <submittedName>
        <fullName evidence="1">Uncharacterized protein</fullName>
    </submittedName>
</protein>
<name>A0A2L0V0B6_9CAUD</name>
<dbReference type="EMBL" id="MF403008">
    <property type="protein sequence ID" value="AUZ95227.1"/>
    <property type="molecule type" value="Genomic_DNA"/>
</dbReference>
<proteinExistence type="predicted"/>
<dbReference type="GeneID" id="40088471"/>
<dbReference type="Proteomes" id="UP000223025">
    <property type="component" value="Segment"/>
</dbReference>
<organism evidence="1 2">
    <name type="scientific">Agrobacterium phage Atu_ph07</name>
    <dbReference type="NCBI Taxonomy" id="2024264"/>
    <lineage>
        <taxon>Viruses</taxon>
        <taxon>Duplodnaviria</taxon>
        <taxon>Heunggongvirae</taxon>
        <taxon>Uroviricota</taxon>
        <taxon>Caudoviricetes</taxon>
        <taxon>Polybotosvirus</taxon>
        <taxon>Polybotosvirus Atuph07</taxon>
    </lineage>
</organism>
<dbReference type="KEGG" id="vg:40088471"/>
<accession>A0A2L0V0B6</accession>
<sequence>MYKVRADREQITKMLQTRMRFFVEPSDETLNRVVAEILINEKGYPEDTVVEINCSDPMAMALVVDDDGSWELV</sequence>
<evidence type="ECO:0000313" key="2">
    <source>
        <dbReference type="Proteomes" id="UP000223025"/>
    </source>
</evidence>
<evidence type="ECO:0000313" key="1">
    <source>
        <dbReference type="EMBL" id="AUZ95227.1"/>
    </source>
</evidence>
<keyword evidence="2" id="KW-1185">Reference proteome</keyword>